<feature type="transmembrane region" description="Helical" evidence="1">
    <location>
        <begin position="82"/>
        <end position="101"/>
    </location>
</feature>
<keyword evidence="1" id="KW-0812">Transmembrane</keyword>
<gene>
    <name evidence="2" type="ORF">B843_06540</name>
</gene>
<evidence type="ECO:0000256" key="1">
    <source>
        <dbReference type="SAM" id="Phobius"/>
    </source>
</evidence>
<evidence type="ECO:0000313" key="2">
    <source>
        <dbReference type="EMBL" id="AHI22693.1"/>
    </source>
</evidence>
<accession>W5Y851</accession>
<name>W5Y851_9CORY</name>
<sequence>MTTSSRGYHHPIKQIHQRGKIQFPVFGFEFADISHQPLARVIGMKVMLQRRIGVGGVMGRKVRRWLSPPRWQLPVITDEDEVFWAVLVFAFIGAVHAFPALDRLKVFFGHDFTDEFFIGSQPLAA</sequence>
<keyword evidence="1" id="KW-0472">Membrane</keyword>
<evidence type="ECO:0000313" key="3">
    <source>
        <dbReference type="Proteomes" id="UP000019222"/>
    </source>
</evidence>
<proteinExistence type="predicted"/>
<dbReference type="Proteomes" id="UP000019222">
    <property type="component" value="Chromosome"/>
</dbReference>
<keyword evidence="1" id="KW-1133">Transmembrane helix</keyword>
<dbReference type="HOGENOM" id="CLU_1988901_0_0_11"/>
<dbReference type="AlphaFoldDB" id="W5Y851"/>
<organism evidence="2 3">
    <name type="scientific">Corynebacterium vitaeruminis DSM 20294</name>
    <dbReference type="NCBI Taxonomy" id="1224164"/>
    <lineage>
        <taxon>Bacteria</taxon>
        <taxon>Bacillati</taxon>
        <taxon>Actinomycetota</taxon>
        <taxon>Actinomycetes</taxon>
        <taxon>Mycobacteriales</taxon>
        <taxon>Corynebacteriaceae</taxon>
        <taxon>Corynebacterium</taxon>
    </lineage>
</organism>
<protein>
    <submittedName>
        <fullName evidence="2">Uncharacterized protein</fullName>
    </submittedName>
</protein>
<dbReference type="EMBL" id="CP004353">
    <property type="protein sequence ID" value="AHI22693.1"/>
    <property type="molecule type" value="Genomic_DNA"/>
</dbReference>
<dbReference type="KEGG" id="cvt:B843_06540"/>
<keyword evidence="3" id="KW-1185">Reference proteome</keyword>
<reference evidence="2 3" key="1">
    <citation type="submission" date="2013-02" db="EMBL/GenBank/DDBJ databases">
        <title>The complete genome sequence of Corynebacterium vitaeruminis DSM 20294.</title>
        <authorList>
            <person name="Ruckert C."/>
            <person name="Albersmeier A."/>
            <person name="Kalinowski J."/>
        </authorList>
    </citation>
    <scope>NUCLEOTIDE SEQUENCE [LARGE SCALE GENOMIC DNA]</scope>
    <source>
        <strain evidence="3">ATCC 10234</strain>
    </source>
</reference>